<keyword evidence="1" id="KW-0812">Transmembrane</keyword>
<evidence type="ECO:0000313" key="2">
    <source>
        <dbReference type="EMBL" id="CAD7452254.1"/>
    </source>
</evidence>
<dbReference type="PANTHER" id="PTHR20992:SF9">
    <property type="entry name" value="AT15442P-RELATED"/>
    <property type="match status" value="1"/>
</dbReference>
<gene>
    <name evidence="2" type="ORF">TTEB3V08_LOCUS439</name>
</gene>
<dbReference type="EMBL" id="OE000063">
    <property type="protein sequence ID" value="CAD7452254.1"/>
    <property type="molecule type" value="Genomic_DNA"/>
</dbReference>
<feature type="transmembrane region" description="Helical" evidence="1">
    <location>
        <begin position="148"/>
        <end position="174"/>
    </location>
</feature>
<dbReference type="AlphaFoldDB" id="A0A7R9I993"/>
<evidence type="ECO:0000256" key="1">
    <source>
        <dbReference type="SAM" id="Phobius"/>
    </source>
</evidence>
<dbReference type="Pfam" id="PF04087">
    <property type="entry name" value="DUF389"/>
    <property type="match status" value="1"/>
</dbReference>
<proteinExistence type="predicted"/>
<feature type="transmembrane region" description="Helical" evidence="1">
    <location>
        <begin position="33"/>
        <end position="52"/>
    </location>
</feature>
<keyword evidence="1" id="KW-0472">Membrane</keyword>
<protein>
    <submittedName>
        <fullName evidence="2">Uncharacterized protein</fullName>
    </submittedName>
</protein>
<feature type="transmembrane region" description="Helical" evidence="1">
    <location>
        <begin position="72"/>
        <end position="91"/>
    </location>
</feature>
<feature type="transmembrane region" description="Helical" evidence="1">
    <location>
        <begin position="98"/>
        <end position="121"/>
    </location>
</feature>
<reference evidence="2" key="1">
    <citation type="submission" date="2020-11" db="EMBL/GenBank/DDBJ databases">
        <authorList>
            <person name="Tran Van P."/>
        </authorList>
    </citation>
    <scope>NUCLEOTIDE SEQUENCE</scope>
</reference>
<dbReference type="PANTHER" id="PTHR20992">
    <property type="entry name" value="AT15442P-RELATED"/>
    <property type="match status" value="1"/>
</dbReference>
<name>A0A7R9I993_9NEOP</name>
<keyword evidence="1" id="KW-1133">Transmembrane helix</keyword>
<feature type="transmembrane region" description="Helical" evidence="1">
    <location>
        <begin position="378"/>
        <end position="399"/>
    </location>
</feature>
<accession>A0A7R9I993</accession>
<organism evidence="2">
    <name type="scientific">Timema tahoe</name>
    <dbReference type="NCBI Taxonomy" id="61484"/>
    <lineage>
        <taxon>Eukaryota</taxon>
        <taxon>Metazoa</taxon>
        <taxon>Ecdysozoa</taxon>
        <taxon>Arthropoda</taxon>
        <taxon>Hexapoda</taxon>
        <taxon>Insecta</taxon>
        <taxon>Pterygota</taxon>
        <taxon>Neoptera</taxon>
        <taxon>Polyneoptera</taxon>
        <taxon>Phasmatodea</taxon>
        <taxon>Timematodea</taxon>
        <taxon>Timematoidea</taxon>
        <taxon>Timematidae</taxon>
        <taxon>Timema</taxon>
    </lineage>
</organism>
<sequence length="487" mass="52660">MGGTIGTGPVMAGTFGTVIGDRSLQKMGVLNELFGLGISLVVGFLYGIFMGLTGQGDWPTMEMTSRGEFQGLWVGAVVAIASGAAVSIAILGDNTSSLVGVAISVSLLPTAVNAGLLWALACVDLAWPTGTGNSTQPHVYSENRPVELALLGAISLCLTIINIVFIFLAGILFLKIKEVAPRTSKAQRHFWDHDVKIARDYNRTMRGPDARNLGKSLANELAAMRQEHLGTTFSSAQGDLTRRRQRSLSVNIYQQECSRGGGEFDRPVIQSAVNGASGEVQVFSETFSHSPLLTNEEASPLNFTFLTLTPSMLNPHLIDLRMPDNQQTWSPGTGEEFFAEKTSVRVLESLYRTLTGAGPPVSPRSSSHWPLGWATRRFSGAGTMAFWGPSIIINLFLLYLNTLKRVELWSSLIKTGLTVYWAVHLVTSLGVPVPSAASPPKVVSPLPDEVTPSLPTIHECVSETSRRFMVTPAQDQLIPTRRSFTET</sequence>
<dbReference type="InterPro" id="IPR005240">
    <property type="entry name" value="DUF389"/>
</dbReference>